<proteinExistence type="predicted"/>
<protein>
    <submittedName>
        <fullName evidence="2">F5/8 type C domain-containing protein</fullName>
    </submittedName>
</protein>
<evidence type="ECO:0000313" key="2">
    <source>
        <dbReference type="WBParaSite" id="Pan_g1487.t1"/>
    </source>
</evidence>
<organism evidence="1 2">
    <name type="scientific">Panagrellus redivivus</name>
    <name type="common">Microworm</name>
    <dbReference type="NCBI Taxonomy" id="6233"/>
    <lineage>
        <taxon>Eukaryota</taxon>
        <taxon>Metazoa</taxon>
        <taxon>Ecdysozoa</taxon>
        <taxon>Nematoda</taxon>
        <taxon>Chromadorea</taxon>
        <taxon>Rhabditida</taxon>
        <taxon>Tylenchina</taxon>
        <taxon>Panagrolaimomorpha</taxon>
        <taxon>Panagrolaimoidea</taxon>
        <taxon>Panagrolaimidae</taxon>
        <taxon>Panagrellus</taxon>
    </lineage>
</organism>
<reference evidence="2" key="2">
    <citation type="submission" date="2020-10" db="UniProtKB">
        <authorList>
            <consortium name="WormBaseParasite"/>
        </authorList>
    </citation>
    <scope>IDENTIFICATION</scope>
</reference>
<sequence length="229" mass="25795">MTGLSLSLKLRQKLRNTNRGISHLLDRRHVMFSSFVVCLFVGFAVDISHAADAAGPPAANPTDLGGSQITPIRAVATFFNSSTFGFWTGSAQGTINFYQANFPNQQPSIIDIHLSFLPVDYSRTYIVEVLFNGDANMRYCIDGNRYISLYKFELPAEDTFYYTSLKRYDVSVTNEAESVIGRLLRVKCVNCRRRAEAIAGCAVIGRAEDEVYVDPELNRFPTDFLHRRR</sequence>
<keyword evidence="1" id="KW-1185">Reference proteome</keyword>
<dbReference type="Proteomes" id="UP000492821">
    <property type="component" value="Unassembled WGS sequence"/>
</dbReference>
<dbReference type="WBParaSite" id="Pan_g1487.t1">
    <property type="protein sequence ID" value="Pan_g1487.t1"/>
    <property type="gene ID" value="Pan_g1487"/>
</dbReference>
<dbReference type="AlphaFoldDB" id="A0A7E4UZW6"/>
<accession>A0A7E4UZW6</accession>
<reference evidence="1" key="1">
    <citation type="journal article" date="2013" name="Genetics">
        <title>The draft genome and transcriptome of Panagrellus redivivus are shaped by the harsh demands of a free-living lifestyle.</title>
        <authorList>
            <person name="Srinivasan J."/>
            <person name="Dillman A.R."/>
            <person name="Macchietto M.G."/>
            <person name="Heikkinen L."/>
            <person name="Lakso M."/>
            <person name="Fracchia K.M."/>
            <person name="Antoshechkin I."/>
            <person name="Mortazavi A."/>
            <person name="Wong G."/>
            <person name="Sternberg P.W."/>
        </authorList>
    </citation>
    <scope>NUCLEOTIDE SEQUENCE [LARGE SCALE GENOMIC DNA]</scope>
    <source>
        <strain evidence="1">MT8872</strain>
    </source>
</reference>
<name>A0A7E4UZW6_PANRE</name>
<evidence type="ECO:0000313" key="1">
    <source>
        <dbReference type="Proteomes" id="UP000492821"/>
    </source>
</evidence>